<evidence type="ECO:0000313" key="4">
    <source>
        <dbReference type="Proteomes" id="UP000288805"/>
    </source>
</evidence>
<gene>
    <name evidence="3" type="ORF">CK203_037619</name>
    <name evidence="2" type="ORF">CK203_110501</name>
</gene>
<comment type="caution">
    <text evidence="3">The sequence shown here is derived from an EMBL/GenBank/DDBJ whole genome shotgun (WGS) entry which is preliminary data.</text>
</comment>
<accession>A0A438HKW9</accession>
<evidence type="ECO:0000256" key="1">
    <source>
        <dbReference type="SAM" id="Phobius"/>
    </source>
</evidence>
<keyword evidence="1" id="KW-0812">Transmembrane</keyword>
<name>A0A438HKW9_VITVI</name>
<proteinExistence type="predicted"/>
<dbReference type="PANTHER" id="PTHR37223">
    <property type="entry name" value="OS08G0528601 PROTEIN"/>
    <property type="match status" value="1"/>
</dbReference>
<reference evidence="3 4" key="1">
    <citation type="journal article" date="2018" name="PLoS Genet.">
        <title>Population sequencing reveals clonal diversity and ancestral inbreeding in the grapevine cultivar Chardonnay.</title>
        <authorList>
            <person name="Roach M.J."/>
            <person name="Johnson D.L."/>
            <person name="Bohlmann J."/>
            <person name="van Vuuren H.J."/>
            <person name="Jones S.J."/>
            <person name="Pretorius I.S."/>
            <person name="Schmidt S.A."/>
            <person name="Borneman A.R."/>
        </authorList>
    </citation>
    <scope>NUCLEOTIDE SEQUENCE [LARGE SCALE GENOMIC DNA]</scope>
    <source>
        <strain evidence="4">cv. Chardonnay</strain>
        <strain evidence="3">I10V1</strain>
        <tissue evidence="3">Leaf</tissue>
    </source>
</reference>
<feature type="transmembrane region" description="Helical" evidence="1">
    <location>
        <begin position="22"/>
        <end position="43"/>
    </location>
</feature>
<evidence type="ECO:0000313" key="3">
    <source>
        <dbReference type="EMBL" id="RVW85049.1"/>
    </source>
</evidence>
<dbReference type="PANTHER" id="PTHR37223:SF1">
    <property type="entry name" value="OS08G0528601 PROTEIN"/>
    <property type="match status" value="1"/>
</dbReference>
<organism evidence="3 4">
    <name type="scientific">Vitis vinifera</name>
    <name type="common">Grape</name>
    <dbReference type="NCBI Taxonomy" id="29760"/>
    <lineage>
        <taxon>Eukaryota</taxon>
        <taxon>Viridiplantae</taxon>
        <taxon>Streptophyta</taxon>
        <taxon>Embryophyta</taxon>
        <taxon>Tracheophyta</taxon>
        <taxon>Spermatophyta</taxon>
        <taxon>Magnoliopsida</taxon>
        <taxon>eudicotyledons</taxon>
        <taxon>Gunneridae</taxon>
        <taxon>Pentapetalae</taxon>
        <taxon>rosids</taxon>
        <taxon>Vitales</taxon>
        <taxon>Vitaceae</taxon>
        <taxon>Viteae</taxon>
        <taxon>Vitis</taxon>
    </lineage>
</organism>
<protein>
    <submittedName>
        <fullName evidence="3">Uncharacterized protein</fullName>
    </submittedName>
</protein>
<dbReference type="EMBL" id="QGNW01000208">
    <property type="protein sequence ID" value="RVW85049.1"/>
    <property type="molecule type" value="Genomic_DNA"/>
</dbReference>
<evidence type="ECO:0000313" key="2">
    <source>
        <dbReference type="EMBL" id="RVW32585.1"/>
    </source>
</evidence>
<keyword evidence="1" id="KW-1133">Transmembrane helix</keyword>
<dbReference type="Proteomes" id="UP000288805">
    <property type="component" value="Unassembled WGS sequence"/>
</dbReference>
<sequence length="96" mass="10881">MRGGSNRNPSTFTRAVNSVFTFVRYAEFEILFVLFFLIAFIIFKDLCMDLRLKASWEACLSVCNLMGHSCQEEGPSVVARAEMKMCGDSPENWNLA</sequence>
<dbReference type="AlphaFoldDB" id="A0A438HKW9"/>
<dbReference type="EMBL" id="QGNW01001712">
    <property type="protein sequence ID" value="RVW32585.1"/>
    <property type="molecule type" value="Genomic_DNA"/>
</dbReference>
<keyword evidence="1" id="KW-0472">Membrane</keyword>